<evidence type="ECO:0000256" key="5">
    <source>
        <dbReference type="ARBA" id="ARBA00022490"/>
    </source>
</evidence>
<keyword evidence="9 12" id="KW-0472">Membrane</keyword>
<evidence type="ECO:0000313" key="15">
    <source>
        <dbReference type="Proteomes" id="UP001303473"/>
    </source>
</evidence>
<protein>
    <recommendedName>
        <fullName evidence="12">Coatomer subunit zeta</fullName>
    </recommendedName>
</protein>
<dbReference type="AlphaFoldDB" id="A0AAN6N770"/>
<comment type="function">
    <text evidence="11">The coatomer is a cytosolic protein complex that binds to dilysine motifs and reversibly associates with Golgi non-clathrin-coated vesicles, which further mediate biosynthetic protein transport from the ER, via the Golgi up to the trans Golgi network. Coatomer complex is required for budding from Golgi membranes, and is essential for the retrograde Golgi-to-ER transport of dilysine-tagged proteins. The zeta subunit may be involved in regulating the coat assembly and, hence, the rate of biosynthetic protein transport due to its association-dissociation properties with the coatomer complex.</text>
</comment>
<evidence type="ECO:0000256" key="2">
    <source>
        <dbReference type="ARBA" id="ARBA00006972"/>
    </source>
</evidence>
<organism evidence="14 15">
    <name type="scientific">Diplogelasinospora grovesii</name>
    <dbReference type="NCBI Taxonomy" id="303347"/>
    <lineage>
        <taxon>Eukaryota</taxon>
        <taxon>Fungi</taxon>
        <taxon>Dikarya</taxon>
        <taxon>Ascomycota</taxon>
        <taxon>Pezizomycotina</taxon>
        <taxon>Sordariomycetes</taxon>
        <taxon>Sordariomycetidae</taxon>
        <taxon>Sordariales</taxon>
        <taxon>Diplogelasinosporaceae</taxon>
        <taxon>Diplogelasinospora</taxon>
    </lineage>
</organism>
<dbReference type="Proteomes" id="UP001303473">
    <property type="component" value="Unassembled WGS sequence"/>
</dbReference>
<comment type="similarity">
    <text evidence="2 12">Belongs to the adaptor complexes small subunit family.</text>
</comment>
<evidence type="ECO:0000313" key="14">
    <source>
        <dbReference type="EMBL" id="KAK3939674.1"/>
    </source>
</evidence>
<keyword evidence="5 12" id="KW-0963">Cytoplasm</keyword>
<evidence type="ECO:0000256" key="7">
    <source>
        <dbReference type="ARBA" id="ARBA00022927"/>
    </source>
</evidence>
<dbReference type="InterPro" id="IPR022775">
    <property type="entry name" value="AP_mu_sigma_su"/>
</dbReference>
<evidence type="ECO:0000259" key="13">
    <source>
        <dbReference type="Pfam" id="PF01217"/>
    </source>
</evidence>
<dbReference type="Pfam" id="PF01217">
    <property type="entry name" value="Clat_adaptor_s"/>
    <property type="match status" value="1"/>
</dbReference>
<dbReference type="PANTHER" id="PTHR11043:SF0">
    <property type="entry name" value="COATOMER SUBUNIT ZETA"/>
    <property type="match status" value="1"/>
</dbReference>
<evidence type="ECO:0000256" key="12">
    <source>
        <dbReference type="RuleBase" id="RU366053"/>
    </source>
</evidence>
<proteinExistence type="inferred from homology"/>
<evidence type="ECO:0000256" key="8">
    <source>
        <dbReference type="ARBA" id="ARBA00023034"/>
    </source>
</evidence>
<keyword evidence="10 12" id="KW-0968">Cytoplasmic vesicle</keyword>
<keyword evidence="6 12" id="KW-0931">ER-Golgi transport</keyword>
<keyword evidence="8 12" id="KW-0333">Golgi apparatus</keyword>
<dbReference type="GO" id="GO:0006891">
    <property type="term" value="P:intra-Golgi vesicle-mediated transport"/>
    <property type="evidence" value="ECO:0007669"/>
    <property type="project" value="TreeGrafter"/>
</dbReference>
<dbReference type="GO" id="GO:0006890">
    <property type="term" value="P:retrograde vesicle-mediated transport, Golgi to endoplasmic reticulum"/>
    <property type="evidence" value="ECO:0007669"/>
    <property type="project" value="UniProtKB-UniRule"/>
</dbReference>
<evidence type="ECO:0000256" key="11">
    <source>
        <dbReference type="ARBA" id="ARBA00045555"/>
    </source>
</evidence>
<keyword evidence="7 12" id="KW-0653">Protein transport</keyword>
<dbReference type="Gene3D" id="3.30.450.60">
    <property type="match status" value="1"/>
</dbReference>
<evidence type="ECO:0000256" key="10">
    <source>
        <dbReference type="ARBA" id="ARBA00023329"/>
    </source>
</evidence>
<reference evidence="15" key="1">
    <citation type="journal article" date="2023" name="Mol. Phylogenet. Evol.">
        <title>Genome-scale phylogeny and comparative genomics of the fungal order Sordariales.</title>
        <authorList>
            <person name="Hensen N."/>
            <person name="Bonometti L."/>
            <person name="Westerberg I."/>
            <person name="Brannstrom I.O."/>
            <person name="Guillou S."/>
            <person name="Cros-Aarteil S."/>
            <person name="Calhoun S."/>
            <person name="Haridas S."/>
            <person name="Kuo A."/>
            <person name="Mondo S."/>
            <person name="Pangilinan J."/>
            <person name="Riley R."/>
            <person name="LaButti K."/>
            <person name="Andreopoulos B."/>
            <person name="Lipzen A."/>
            <person name="Chen C."/>
            <person name="Yan M."/>
            <person name="Daum C."/>
            <person name="Ng V."/>
            <person name="Clum A."/>
            <person name="Steindorff A."/>
            <person name="Ohm R.A."/>
            <person name="Martin F."/>
            <person name="Silar P."/>
            <person name="Natvig D.O."/>
            <person name="Lalanne C."/>
            <person name="Gautier V."/>
            <person name="Ament-Velasquez S.L."/>
            <person name="Kruys A."/>
            <person name="Hutchinson M.I."/>
            <person name="Powell A.J."/>
            <person name="Barry K."/>
            <person name="Miller A.N."/>
            <person name="Grigoriev I.V."/>
            <person name="Debuchy R."/>
            <person name="Gladieux P."/>
            <person name="Hiltunen Thoren M."/>
            <person name="Johannesson H."/>
        </authorList>
    </citation>
    <scope>NUCLEOTIDE SEQUENCE [LARGE SCALE GENOMIC DNA]</scope>
    <source>
        <strain evidence="15">CBS 340.73</strain>
    </source>
</reference>
<comment type="subcellular location">
    <subcellularLocation>
        <location evidence="12">Cytoplasm</location>
    </subcellularLocation>
    <subcellularLocation>
        <location evidence="1 12">Golgi apparatus membrane</location>
        <topology evidence="1 12">Peripheral membrane protein</topology>
        <orientation evidence="1 12">Cytoplasmic side</orientation>
    </subcellularLocation>
    <subcellularLocation>
        <location evidence="12">Cytoplasmic vesicle</location>
        <location evidence="12">COPI-coated vesicle membrane</location>
        <topology evidence="12">Peripheral membrane protein</topology>
        <orientation evidence="12">Cytoplasmic side</orientation>
    </subcellularLocation>
</comment>
<dbReference type="PANTHER" id="PTHR11043">
    <property type="entry name" value="ZETA-COAT PROTEIN"/>
    <property type="match status" value="1"/>
</dbReference>
<evidence type="ECO:0000256" key="3">
    <source>
        <dbReference type="ARBA" id="ARBA00011775"/>
    </source>
</evidence>
<sequence length="206" mass="22573">MSPGMSLYSVNAIVILSSDDGSRIFAKYYTPPHAAAAPGHAAGAAPTTSNANPYPDKTSQTRFEKGLLAKTAKQTGDILLYDNRIVLYKMESDVALYVIGSLDDNEVLLYNVLLALRDSLHLLFKQSVDKRTIIENYDLVSLAIDEIVDEGVVLETDPTIVVQRCSKAPSQDTVNLSRIDPFSEQGVRNLADLGKTKLTDWLRQGL</sequence>
<keyword evidence="15" id="KW-1185">Reference proteome</keyword>
<comment type="subunit">
    <text evidence="3 12">Oligomeric complex that consists of at least the alpha, beta, beta', gamma, delta, epsilon and zeta subunits.</text>
</comment>
<dbReference type="GO" id="GO:0006886">
    <property type="term" value="P:intracellular protein transport"/>
    <property type="evidence" value="ECO:0007669"/>
    <property type="project" value="TreeGrafter"/>
</dbReference>
<evidence type="ECO:0000256" key="6">
    <source>
        <dbReference type="ARBA" id="ARBA00022892"/>
    </source>
</evidence>
<comment type="caution">
    <text evidence="14">The sequence shown here is derived from an EMBL/GenBank/DDBJ whole genome shotgun (WGS) entry which is preliminary data.</text>
</comment>
<dbReference type="GO" id="GO:0030126">
    <property type="term" value="C:COPI vesicle coat"/>
    <property type="evidence" value="ECO:0007669"/>
    <property type="project" value="UniProtKB-UniRule"/>
</dbReference>
<dbReference type="EMBL" id="MU853807">
    <property type="protein sequence ID" value="KAK3939674.1"/>
    <property type="molecule type" value="Genomic_DNA"/>
</dbReference>
<keyword evidence="4 12" id="KW-0813">Transport</keyword>
<dbReference type="InterPro" id="IPR039652">
    <property type="entry name" value="Coatomer_zeta"/>
</dbReference>
<gene>
    <name evidence="14" type="ORF">QBC46DRAFT_450172</name>
</gene>
<name>A0AAN6N770_9PEZI</name>
<feature type="domain" description="AP complex mu/sigma subunit" evidence="13">
    <location>
        <begin position="54"/>
        <end position="167"/>
    </location>
</feature>
<dbReference type="FunFam" id="3.30.450.60:FF:000013">
    <property type="entry name" value="Coatomer subunit zeta"/>
    <property type="match status" value="1"/>
</dbReference>
<evidence type="ECO:0000256" key="4">
    <source>
        <dbReference type="ARBA" id="ARBA00022448"/>
    </source>
</evidence>
<dbReference type="SUPFAM" id="SSF64356">
    <property type="entry name" value="SNARE-like"/>
    <property type="match status" value="1"/>
</dbReference>
<accession>A0AAN6N770</accession>
<dbReference type="InterPro" id="IPR011012">
    <property type="entry name" value="Longin-like_dom_sf"/>
</dbReference>
<evidence type="ECO:0000256" key="9">
    <source>
        <dbReference type="ARBA" id="ARBA00023136"/>
    </source>
</evidence>
<evidence type="ECO:0000256" key="1">
    <source>
        <dbReference type="ARBA" id="ARBA00004255"/>
    </source>
</evidence>
<dbReference type="GO" id="GO:0000139">
    <property type="term" value="C:Golgi membrane"/>
    <property type="evidence" value="ECO:0007669"/>
    <property type="project" value="UniProtKB-SubCell"/>
</dbReference>